<dbReference type="GO" id="GO:0004176">
    <property type="term" value="F:ATP-dependent peptidase activity"/>
    <property type="evidence" value="ECO:0007669"/>
    <property type="project" value="InterPro"/>
</dbReference>
<evidence type="ECO:0000256" key="7">
    <source>
        <dbReference type="ARBA" id="ARBA00022741"/>
    </source>
</evidence>
<dbReference type="Pfam" id="PF06480">
    <property type="entry name" value="FtsH_ext"/>
    <property type="match status" value="1"/>
</dbReference>
<dbReference type="InterPro" id="IPR041569">
    <property type="entry name" value="AAA_lid_3"/>
</dbReference>
<feature type="binding site" evidence="15">
    <location>
        <begin position="220"/>
        <end position="227"/>
    </location>
    <ligand>
        <name>ATP</name>
        <dbReference type="ChEBI" id="CHEBI:30616"/>
    </ligand>
</feature>
<dbReference type="Pfam" id="PF00004">
    <property type="entry name" value="AAA"/>
    <property type="match status" value="1"/>
</dbReference>
<dbReference type="SMART" id="SM00382">
    <property type="entry name" value="AAA"/>
    <property type="match status" value="1"/>
</dbReference>
<dbReference type="InterPro" id="IPR027417">
    <property type="entry name" value="P-loop_NTPase"/>
</dbReference>
<keyword evidence="18" id="KW-0132">Cell division</keyword>
<dbReference type="InterPro" id="IPR003959">
    <property type="entry name" value="ATPase_AAA_core"/>
</dbReference>
<dbReference type="GO" id="GO:0005886">
    <property type="term" value="C:plasma membrane"/>
    <property type="evidence" value="ECO:0007669"/>
    <property type="project" value="UniProtKB-SubCell"/>
</dbReference>
<dbReference type="Gene3D" id="3.30.720.210">
    <property type="match status" value="1"/>
</dbReference>
<dbReference type="FunFam" id="3.40.50.300:FF:000001">
    <property type="entry name" value="ATP-dependent zinc metalloprotease FtsH"/>
    <property type="match status" value="1"/>
</dbReference>
<dbReference type="GO" id="GO:0005524">
    <property type="term" value="F:ATP binding"/>
    <property type="evidence" value="ECO:0007669"/>
    <property type="project" value="UniProtKB-UniRule"/>
</dbReference>
<dbReference type="HAMAP" id="MF_01458">
    <property type="entry name" value="FtsH"/>
    <property type="match status" value="1"/>
</dbReference>
<dbReference type="Pfam" id="PF01434">
    <property type="entry name" value="Peptidase_M41"/>
    <property type="match status" value="1"/>
</dbReference>
<evidence type="ECO:0000259" key="17">
    <source>
        <dbReference type="SMART" id="SM00382"/>
    </source>
</evidence>
<keyword evidence="4 15" id="KW-0645">Protease</keyword>
<dbReference type="PROSITE" id="PS00674">
    <property type="entry name" value="AAA"/>
    <property type="match status" value="1"/>
</dbReference>
<dbReference type="STRING" id="1520.LF65_03417"/>
<comment type="similarity">
    <text evidence="14 15">In the central section; belongs to the AAA ATPase family.</text>
</comment>
<accession>A0A0B5QCM5</accession>
<dbReference type="AlphaFoldDB" id="A0A0B5QCM5"/>
<evidence type="ECO:0000256" key="13">
    <source>
        <dbReference type="ARBA" id="ARBA00023136"/>
    </source>
</evidence>
<evidence type="ECO:0000256" key="14">
    <source>
        <dbReference type="ARBA" id="ARBA00061570"/>
    </source>
</evidence>
<evidence type="ECO:0000256" key="6">
    <source>
        <dbReference type="ARBA" id="ARBA00022723"/>
    </source>
</evidence>
<evidence type="ECO:0000256" key="3">
    <source>
        <dbReference type="ARBA" id="ARBA00022475"/>
    </source>
</evidence>
<feature type="binding site" evidence="15">
    <location>
        <position position="441"/>
    </location>
    <ligand>
        <name>Zn(2+)</name>
        <dbReference type="ChEBI" id="CHEBI:29105"/>
        <note>catalytic</note>
    </ligand>
</feature>
<dbReference type="InterPro" id="IPR000642">
    <property type="entry name" value="Peptidase_M41"/>
</dbReference>
<keyword evidence="10 15" id="KW-0067">ATP-binding</keyword>
<evidence type="ECO:0000256" key="4">
    <source>
        <dbReference type="ARBA" id="ARBA00022670"/>
    </source>
</evidence>
<evidence type="ECO:0000256" key="12">
    <source>
        <dbReference type="ARBA" id="ARBA00023049"/>
    </source>
</evidence>
<dbReference type="NCBIfam" id="TIGR01241">
    <property type="entry name" value="FtsH_fam"/>
    <property type="match status" value="1"/>
</dbReference>
<dbReference type="CDD" id="cd19501">
    <property type="entry name" value="RecA-like_FtsH"/>
    <property type="match status" value="1"/>
</dbReference>
<dbReference type="GO" id="GO:0030163">
    <property type="term" value="P:protein catabolic process"/>
    <property type="evidence" value="ECO:0007669"/>
    <property type="project" value="UniProtKB-UniRule"/>
</dbReference>
<dbReference type="GO" id="GO:0016887">
    <property type="term" value="F:ATP hydrolysis activity"/>
    <property type="evidence" value="ECO:0007669"/>
    <property type="project" value="UniProtKB-UniRule"/>
</dbReference>
<dbReference type="Gene3D" id="3.40.50.300">
    <property type="entry name" value="P-loop containing nucleotide triphosphate hydrolases"/>
    <property type="match status" value="1"/>
</dbReference>
<sequence length="627" mass="69318">MFKNRKGSPNKNGLPNKKELPKYIIAALIITLVINIVINLISQSNHKQIDYSEFLTMVNNKQVESVEIYSDKLVITPKSDEDASVVNKKLYYTGNLDYPQLVDKLYNADVKFTTPVKNTQSPIIGFILSWIIPFAIFYMLGNWFMKSLSNKIGGGGGGFMSVGKSNAKVYVEKTTGVYFKDVAGQEEAKESLKEIVDFLHKPERYTKIGAKLPKGALLVGPPGTGKTLLAKAVAGEAKVPFFSLSGSGFVEMFVGVGASRVRDLFAQAEKQAPCIIFIDEIDAIGKSREGNISGNDEREQTLNQLLAEMDGFDSSKGVVILAATNRPEVLDKALLRPGRFDRRVIVDKPDLKGRENILKVHSKNIIMDESVNLKEIALATAGAVGADLANMVNEAALRAVRMGRDTVRQDDLFEAVETVIAGKEKKDRVMTENEKSLVAFHEVGHALASALQKKTQPVHKITIVPRTMGALGYTMQMPEEEKYLMSKDELLEQIVVLLAGRAAEDLVFNEITTGASNDIERATSIARQMVTMYGMSEKFGMIGLESIQNRYLDGRPVRNCSDEISAEVDREVMNIINESYEKADKLLKANMEALGKISSHLIFKETIMGDEFMKILNSIQIDEPVNV</sequence>
<dbReference type="Pfam" id="PF17862">
    <property type="entry name" value="AAA_lid_3"/>
    <property type="match status" value="1"/>
</dbReference>
<dbReference type="InterPro" id="IPR011546">
    <property type="entry name" value="Pept_M41_FtsH_extracell"/>
</dbReference>
<evidence type="ECO:0000256" key="11">
    <source>
        <dbReference type="ARBA" id="ARBA00022989"/>
    </source>
</evidence>
<dbReference type="KEGG" id="cbei:LF65_03417"/>
<dbReference type="EC" id="3.4.24.-" evidence="15"/>
<dbReference type="RefSeq" id="WP_061114859.1">
    <property type="nucleotide sequence ID" value="NZ_CP010086.2"/>
</dbReference>
<dbReference type="Gene3D" id="1.10.8.60">
    <property type="match status" value="1"/>
</dbReference>
<dbReference type="GO" id="GO:0004222">
    <property type="term" value="F:metalloendopeptidase activity"/>
    <property type="evidence" value="ECO:0007669"/>
    <property type="project" value="InterPro"/>
</dbReference>
<dbReference type="OrthoDB" id="9809379at2"/>
<gene>
    <name evidence="15" type="primary">ftsH</name>
    <name evidence="18" type="ORF">LF65_03417</name>
</gene>
<comment type="similarity">
    <text evidence="2 15">In the C-terminal section; belongs to the peptidase M41 family.</text>
</comment>
<dbReference type="PANTHER" id="PTHR23076:SF97">
    <property type="entry name" value="ATP-DEPENDENT ZINC METALLOPROTEASE YME1L1"/>
    <property type="match status" value="1"/>
</dbReference>
<dbReference type="InterPro" id="IPR005936">
    <property type="entry name" value="FtsH"/>
</dbReference>
<evidence type="ECO:0000256" key="10">
    <source>
        <dbReference type="ARBA" id="ARBA00022840"/>
    </source>
</evidence>
<reference evidence="19" key="1">
    <citation type="submission" date="2014-12" db="EMBL/GenBank/DDBJ databases">
        <title>Genome sequence of Clostridium beijerinckii strain 59B.</title>
        <authorList>
            <person name="Little G.T."/>
            <person name="Minton N.P."/>
        </authorList>
    </citation>
    <scope>NUCLEOTIDE SEQUENCE [LARGE SCALE GENOMIC DNA]</scope>
    <source>
        <strain evidence="19">59B</strain>
    </source>
</reference>
<dbReference type="InterPro" id="IPR003960">
    <property type="entry name" value="ATPase_AAA_CS"/>
</dbReference>
<comment type="function">
    <text evidence="15">Acts as a processive, ATP-dependent zinc metallopeptidase for both cytoplasmic and membrane proteins. Plays a role in the quality control of integral membrane proteins.</text>
</comment>
<feature type="binding site" evidence="15">
    <location>
        <position position="445"/>
    </location>
    <ligand>
        <name>Zn(2+)</name>
        <dbReference type="ChEBI" id="CHEBI:29105"/>
        <note>catalytic</note>
    </ligand>
</feature>
<feature type="transmembrane region" description="Helical" evidence="15">
    <location>
        <begin position="20"/>
        <end position="41"/>
    </location>
</feature>
<dbReference type="PANTHER" id="PTHR23076">
    <property type="entry name" value="METALLOPROTEASE M41 FTSH"/>
    <property type="match status" value="1"/>
</dbReference>
<feature type="transmembrane region" description="Helical" evidence="15">
    <location>
        <begin position="123"/>
        <end position="141"/>
    </location>
</feature>
<dbReference type="GO" id="GO:0006508">
    <property type="term" value="P:proteolysis"/>
    <property type="evidence" value="ECO:0007669"/>
    <property type="project" value="UniProtKB-KW"/>
</dbReference>
<protein>
    <recommendedName>
        <fullName evidence="15">ATP-dependent zinc metalloprotease FtsH</fullName>
        <ecNumber evidence="15">3.4.24.-</ecNumber>
    </recommendedName>
</protein>
<feature type="active site" evidence="15">
    <location>
        <position position="442"/>
    </location>
</feature>
<evidence type="ECO:0000256" key="8">
    <source>
        <dbReference type="ARBA" id="ARBA00022801"/>
    </source>
</evidence>
<keyword evidence="7 15" id="KW-0547">Nucleotide-binding</keyword>
<dbReference type="GO" id="GO:0051301">
    <property type="term" value="P:cell division"/>
    <property type="evidence" value="ECO:0007669"/>
    <property type="project" value="UniProtKB-KW"/>
</dbReference>
<dbReference type="GO" id="GO:0008270">
    <property type="term" value="F:zinc ion binding"/>
    <property type="evidence" value="ECO:0007669"/>
    <property type="project" value="UniProtKB-UniRule"/>
</dbReference>
<dbReference type="FunFam" id="1.10.8.60:FF:000001">
    <property type="entry name" value="ATP-dependent zinc metalloprotease FtsH"/>
    <property type="match status" value="1"/>
</dbReference>
<keyword evidence="6 15" id="KW-0479">Metal-binding</keyword>
<feature type="binding site" evidence="15">
    <location>
        <position position="518"/>
    </location>
    <ligand>
        <name>Zn(2+)</name>
        <dbReference type="ChEBI" id="CHEBI:29105"/>
        <note>catalytic</note>
    </ligand>
</feature>
<dbReference type="EMBL" id="CP010086">
    <property type="protein sequence ID" value="AJG99979.2"/>
    <property type="molecule type" value="Genomic_DNA"/>
</dbReference>
<evidence type="ECO:0000256" key="2">
    <source>
        <dbReference type="ARBA" id="ARBA00010044"/>
    </source>
</evidence>
<comment type="subcellular location">
    <subcellularLocation>
        <location evidence="15">Cell membrane</location>
        <topology evidence="15">Multi-pass membrane protein</topology>
        <orientation evidence="15">Cytoplasmic side</orientation>
    </subcellularLocation>
    <subcellularLocation>
        <location evidence="1">Membrane</location>
    </subcellularLocation>
</comment>
<name>A0A0B5QCM5_CLOBE</name>
<evidence type="ECO:0000256" key="9">
    <source>
        <dbReference type="ARBA" id="ARBA00022833"/>
    </source>
</evidence>
<evidence type="ECO:0000313" key="19">
    <source>
        <dbReference type="Proteomes" id="UP000031866"/>
    </source>
</evidence>
<dbReference type="Proteomes" id="UP000031866">
    <property type="component" value="Chromosome"/>
</dbReference>
<dbReference type="Gene3D" id="1.20.58.760">
    <property type="entry name" value="Peptidase M41"/>
    <property type="match status" value="1"/>
</dbReference>
<evidence type="ECO:0000256" key="15">
    <source>
        <dbReference type="HAMAP-Rule" id="MF_01458"/>
    </source>
</evidence>
<organism evidence="18 19">
    <name type="scientific">Clostridium beijerinckii</name>
    <name type="common">Clostridium MP</name>
    <dbReference type="NCBI Taxonomy" id="1520"/>
    <lineage>
        <taxon>Bacteria</taxon>
        <taxon>Bacillati</taxon>
        <taxon>Bacillota</taxon>
        <taxon>Clostridia</taxon>
        <taxon>Eubacteriales</taxon>
        <taxon>Clostridiaceae</taxon>
        <taxon>Clostridium</taxon>
    </lineage>
</organism>
<keyword evidence="11 15" id="KW-1133">Transmembrane helix</keyword>
<keyword evidence="9 15" id="KW-0862">Zinc</keyword>
<dbReference type="InterPro" id="IPR037219">
    <property type="entry name" value="Peptidase_M41-like"/>
</dbReference>
<evidence type="ECO:0000256" key="1">
    <source>
        <dbReference type="ARBA" id="ARBA00004370"/>
    </source>
</evidence>
<dbReference type="InterPro" id="IPR003593">
    <property type="entry name" value="AAA+_ATPase"/>
</dbReference>
<keyword evidence="18" id="KW-0131">Cell cycle</keyword>
<comment type="similarity">
    <text evidence="16">Belongs to the AAA ATPase family.</text>
</comment>
<keyword evidence="8 15" id="KW-0378">Hydrolase</keyword>
<feature type="domain" description="AAA+ ATPase" evidence="17">
    <location>
        <begin position="212"/>
        <end position="350"/>
    </location>
</feature>
<dbReference type="SUPFAM" id="SSF52540">
    <property type="entry name" value="P-loop containing nucleoside triphosphate hydrolases"/>
    <property type="match status" value="1"/>
</dbReference>
<comment type="cofactor">
    <cofactor evidence="15">
        <name>Zn(2+)</name>
        <dbReference type="ChEBI" id="CHEBI:29105"/>
    </cofactor>
    <text evidence="15">Binds 1 zinc ion per subunit.</text>
</comment>
<dbReference type="FunFam" id="1.20.58.760:FF:000001">
    <property type="entry name" value="ATP-dependent zinc metalloprotease FtsH"/>
    <property type="match status" value="1"/>
</dbReference>
<keyword evidence="13 15" id="KW-0472">Membrane</keyword>
<keyword evidence="5 15" id="KW-0812">Transmembrane</keyword>
<proteinExistence type="inferred from homology"/>
<comment type="subunit">
    <text evidence="15">Homohexamer.</text>
</comment>
<keyword evidence="12 15" id="KW-0482">Metalloprotease</keyword>
<keyword evidence="3 15" id="KW-1003">Cell membrane</keyword>
<dbReference type="SUPFAM" id="SSF140990">
    <property type="entry name" value="FtsH protease domain-like"/>
    <property type="match status" value="1"/>
</dbReference>
<evidence type="ECO:0000256" key="16">
    <source>
        <dbReference type="RuleBase" id="RU003651"/>
    </source>
</evidence>
<evidence type="ECO:0000256" key="5">
    <source>
        <dbReference type="ARBA" id="ARBA00022692"/>
    </source>
</evidence>
<evidence type="ECO:0000313" key="18">
    <source>
        <dbReference type="EMBL" id="AJG99979.2"/>
    </source>
</evidence>